<dbReference type="PANTHER" id="PTHR45586">
    <property type="entry name" value="TPR REPEAT-CONTAINING PROTEIN PA4667"/>
    <property type="match status" value="1"/>
</dbReference>
<gene>
    <name evidence="4" type="ORF">H1191_18205</name>
</gene>
<evidence type="ECO:0000256" key="2">
    <source>
        <dbReference type="ARBA" id="ARBA00022803"/>
    </source>
</evidence>
<keyword evidence="2 3" id="KW-0802">TPR repeat</keyword>
<dbReference type="Proteomes" id="UP000535491">
    <property type="component" value="Unassembled WGS sequence"/>
</dbReference>
<name>A0A7W2A9Y0_9BACL</name>
<feature type="repeat" description="TPR" evidence="3">
    <location>
        <begin position="190"/>
        <end position="223"/>
    </location>
</feature>
<dbReference type="Gene3D" id="1.25.40.10">
    <property type="entry name" value="Tetratricopeptide repeat domain"/>
    <property type="match status" value="2"/>
</dbReference>
<accession>A0A7W2A9Y0</accession>
<protein>
    <submittedName>
        <fullName evidence="4">Tetratricopeptide repeat protein</fullName>
    </submittedName>
</protein>
<dbReference type="SMART" id="SM00028">
    <property type="entry name" value="TPR"/>
    <property type="match status" value="5"/>
</dbReference>
<evidence type="ECO:0000256" key="3">
    <source>
        <dbReference type="PROSITE-ProRule" id="PRU00339"/>
    </source>
</evidence>
<evidence type="ECO:0000256" key="1">
    <source>
        <dbReference type="ARBA" id="ARBA00022737"/>
    </source>
</evidence>
<evidence type="ECO:0000313" key="5">
    <source>
        <dbReference type="Proteomes" id="UP000535491"/>
    </source>
</evidence>
<dbReference type="InterPro" id="IPR051012">
    <property type="entry name" value="CellSynth/LPSAsmb/PSIAsmb"/>
</dbReference>
<sequence>MKKSQIGLDSKNKKVVRLQLDAGFFFERAVRSLDRHRYDKAVKYFRLAMEKEPDNPVNHCNLAGVLSELGRYEESNEILETVLTDVDPDLYECLFYMANNSTNMGEYELAEDYLLEYLSLDPEGEYAEDAEEMLEMVAYEMGRPPREPVPAALPAYMQKHEEARLHLEEGRFLQAIELLEELVEEKPDFLAASNNLALAYYYTGRMEEAMKCIGRVLEADPANLHALCNLAVLSCHMGEGEVGRQIIDTLKKLVPFHKEHTYKLATTLGILGEHPVAFELFVRLLKVEDQPDASLYHYAAAAACNTGRLSLAQKYWKKASALDPDSDVARFYLGQIDEWLNRGETVIPTVSYHYHLPFEEQMMRVDQDGSNHYLIAQLKSNPLLRSSFFWALDHGDHQTKLQVLHVLGWVGDSEVEQLLRQFLLRPEEDDELKKAALLILRHLQAQPPYVVWLEDRMVELGEEESTEPVQSREERWGQVLECCLSGMKEYSTRQQSDAKMLWSEFTRKQLPDLPIVRKVEAWAAAFEYVVAKHHGLSLTQTRVAEKYEVSPSTVARNVKQLAPVAQKCLKV</sequence>
<dbReference type="EMBL" id="JACEIQ010000026">
    <property type="protein sequence ID" value="MBA4496205.1"/>
    <property type="molecule type" value="Genomic_DNA"/>
</dbReference>
<dbReference type="AlphaFoldDB" id="A0A7W2A9Y0"/>
<dbReference type="RefSeq" id="WP_181754409.1">
    <property type="nucleotide sequence ID" value="NZ_JACEIQ010000026.1"/>
</dbReference>
<keyword evidence="5" id="KW-1185">Reference proteome</keyword>
<organism evidence="4 5">
    <name type="scientific">Paenactinomyces guangxiensis</name>
    <dbReference type="NCBI Taxonomy" id="1490290"/>
    <lineage>
        <taxon>Bacteria</taxon>
        <taxon>Bacillati</taxon>
        <taxon>Bacillota</taxon>
        <taxon>Bacilli</taxon>
        <taxon>Bacillales</taxon>
        <taxon>Thermoactinomycetaceae</taxon>
        <taxon>Paenactinomyces</taxon>
    </lineage>
</organism>
<dbReference type="PANTHER" id="PTHR45586:SF1">
    <property type="entry name" value="LIPOPOLYSACCHARIDE ASSEMBLY PROTEIN B"/>
    <property type="match status" value="1"/>
</dbReference>
<dbReference type="InterPro" id="IPR019734">
    <property type="entry name" value="TPR_rpt"/>
</dbReference>
<proteinExistence type="predicted"/>
<dbReference type="InterPro" id="IPR011990">
    <property type="entry name" value="TPR-like_helical_dom_sf"/>
</dbReference>
<feature type="repeat" description="TPR" evidence="3">
    <location>
        <begin position="22"/>
        <end position="55"/>
    </location>
</feature>
<evidence type="ECO:0000313" key="4">
    <source>
        <dbReference type="EMBL" id="MBA4496205.1"/>
    </source>
</evidence>
<comment type="caution">
    <text evidence="4">The sequence shown here is derived from an EMBL/GenBank/DDBJ whole genome shotgun (WGS) entry which is preliminary data.</text>
</comment>
<dbReference type="SUPFAM" id="SSF48452">
    <property type="entry name" value="TPR-like"/>
    <property type="match status" value="2"/>
</dbReference>
<dbReference type="PROSITE" id="PS50005">
    <property type="entry name" value="TPR"/>
    <property type="match status" value="2"/>
</dbReference>
<reference evidence="4 5" key="1">
    <citation type="submission" date="2020-07" db="EMBL/GenBank/DDBJ databases">
        <authorList>
            <person name="Feng H."/>
        </authorList>
    </citation>
    <scope>NUCLEOTIDE SEQUENCE [LARGE SCALE GENOMIC DNA]</scope>
    <source>
        <strain evidence="5">s-10</strain>
    </source>
</reference>
<keyword evidence="1" id="KW-0677">Repeat</keyword>
<dbReference type="Pfam" id="PF14559">
    <property type="entry name" value="TPR_19"/>
    <property type="match status" value="2"/>
</dbReference>